<feature type="transmembrane region" description="Helical" evidence="2">
    <location>
        <begin position="95"/>
        <end position="113"/>
    </location>
</feature>
<evidence type="ECO:0000313" key="4">
    <source>
        <dbReference type="Proteomes" id="UP000257127"/>
    </source>
</evidence>
<dbReference type="Proteomes" id="UP000257127">
    <property type="component" value="Unassembled WGS sequence"/>
</dbReference>
<comment type="caution">
    <text evidence="3">The sequence shown here is derived from an EMBL/GenBank/DDBJ whole genome shotgun (WGS) entry which is preliminary data.</text>
</comment>
<dbReference type="EMBL" id="QURB01000002">
    <property type="protein sequence ID" value="RFC54854.1"/>
    <property type="molecule type" value="Genomic_DNA"/>
</dbReference>
<dbReference type="RefSeq" id="WP_116879833.1">
    <property type="nucleotide sequence ID" value="NZ_QURB01000002.1"/>
</dbReference>
<protein>
    <submittedName>
        <fullName evidence="3">Uncharacterized protein</fullName>
    </submittedName>
</protein>
<dbReference type="AlphaFoldDB" id="A0A3E1EZ73"/>
<proteinExistence type="predicted"/>
<keyword evidence="2" id="KW-0472">Membrane</keyword>
<evidence type="ECO:0000256" key="1">
    <source>
        <dbReference type="SAM" id="MobiDB-lite"/>
    </source>
</evidence>
<evidence type="ECO:0000313" key="3">
    <source>
        <dbReference type="EMBL" id="RFC54854.1"/>
    </source>
</evidence>
<reference evidence="3 4" key="1">
    <citation type="submission" date="2018-08" db="EMBL/GenBank/DDBJ databases">
        <title>The draft genome squence of Brumimicrobium sp. N62.</title>
        <authorList>
            <person name="Du Z.-J."/>
            <person name="Luo H.-R."/>
        </authorList>
    </citation>
    <scope>NUCLEOTIDE SEQUENCE [LARGE SCALE GENOMIC DNA]</scope>
    <source>
        <strain evidence="3 4">N62</strain>
    </source>
</reference>
<keyword evidence="2" id="KW-0812">Transmembrane</keyword>
<organism evidence="3 4">
    <name type="scientific">Brumimicrobium aurantiacum</name>
    <dbReference type="NCBI Taxonomy" id="1737063"/>
    <lineage>
        <taxon>Bacteria</taxon>
        <taxon>Pseudomonadati</taxon>
        <taxon>Bacteroidota</taxon>
        <taxon>Flavobacteriia</taxon>
        <taxon>Flavobacteriales</taxon>
        <taxon>Crocinitomicaceae</taxon>
        <taxon>Brumimicrobium</taxon>
    </lineage>
</organism>
<gene>
    <name evidence="3" type="ORF">DXU93_03270</name>
</gene>
<keyword evidence="2" id="KW-1133">Transmembrane helix</keyword>
<feature type="region of interest" description="Disordered" evidence="1">
    <location>
        <begin position="38"/>
        <end position="75"/>
    </location>
</feature>
<feature type="compositionally biased region" description="Low complexity" evidence="1">
    <location>
        <begin position="47"/>
        <end position="57"/>
    </location>
</feature>
<sequence length="116" mass="12944">MEENNLEISVASSIIEDNAAFVQHDDFLVNQELIKPVNTKNEEQTTTKHNTNTNTKNSEVETSQATDMNTVTPFSGEKNTPCTSCLGDSKIKKEWLYIGGAVLVLIMFVFMISKLK</sequence>
<evidence type="ECO:0000256" key="2">
    <source>
        <dbReference type="SAM" id="Phobius"/>
    </source>
</evidence>
<accession>A0A3E1EZ73</accession>
<keyword evidence="4" id="KW-1185">Reference proteome</keyword>
<feature type="compositionally biased region" description="Polar residues" evidence="1">
    <location>
        <begin position="60"/>
        <end position="75"/>
    </location>
</feature>
<name>A0A3E1EZ73_9FLAO</name>